<gene>
    <name evidence="1" type="ORF">Vafri_4209</name>
</gene>
<proteinExistence type="predicted"/>
<accession>A0A8J4AXU6</accession>
<keyword evidence="2" id="KW-1185">Reference proteome</keyword>
<dbReference type="Proteomes" id="UP000747399">
    <property type="component" value="Unassembled WGS sequence"/>
</dbReference>
<protein>
    <submittedName>
        <fullName evidence="1">Uncharacterized protein</fullName>
    </submittedName>
</protein>
<name>A0A8J4AXU6_9CHLO</name>
<sequence length="104" mass="11388">MVKCFGASNWGNVLVPVENWEEARSKAPDSLRFNGRYGFARAQKQSIATTDSIKAPVRLSVSEEDCPVGGYKRTESFAVCDVKRDTVCSDVLVSVKFLPASKAL</sequence>
<evidence type="ECO:0000313" key="1">
    <source>
        <dbReference type="EMBL" id="GIL47377.1"/>
    </source>
</evidence>
<comment type="caution">
    <text evidence="1">The sequence shown here is derived from an EMBL/GenBank/DDBJ whole genome shotgun (WGS) entry which is preliminary data.</text>
</comment>
<evidence type="ECO:0000313" key="2">
    <source>
        <dbReference type="Proteomes" id="UP000747399"/>
    </source>
</evidence>
<reference evidence="1" key="1">
    <citation type="journal article" date="2021" name="Proc. Natl. Acad. Sci. U.S.A.">
        <title>Three genomes in the algal genus Volvox reveal the fate of a haploid sex-determining region after a transition to homothallism.</title>
        <authorList>
            <person name="Yamamoto K."/>
            <person name="Hamaji T."/>
            <person name="Kawai-Toyooka H."/>
            <person name="Matsuzaki R."/>
            <person name="Takahashi F."/>
            <person name="Nishimura Y."/>
            <person name="Kawachi M."/>
            <person name="Noguchi H."/>
            <person name="Minakuchi Y."/>
            <person name="Umen J.G."/>
            <person name="Toyoda A."/>
            <person name="Nozaki H."/>
        </authorList>
    </citation>
    <scope>NUCLEOTIDE SEQUENCE</scope>
    <source>
        <strain evidence="1">NIES-3780</strain>
    </source>
</reference>
<dbReference type="AlphaFoldDB" id="A0A8J4AXU6"/>
<organism evidence="1 2">
    <name type="scientific">Volvox africanus</name>
    <dbReference type="NCBI Taxonomy" id="51714"/>
    <lineage>
        <taxon>Eukaryota</taxon>
        <taxon>Viridiplantae</taxon>
        <taxon>Chlorophyta</taxon>
        <taxon>core chlorophytes</taxon>
        <taxon>Chlorophyceae</taxon>
        <taxon>CS clade</taxon>
        <taxon>Chlamydomonadales</taxon>
        <taxon>Volvocaceae</taxon>
        <taxon>Volvox</taxon>
    </lineage>
</organism>
<dbReference type="EMBL" id="BNCO01000004">
    <property type="protein sequence ID" value="GIL47377.1"/>
    <property type="molecule type" value="Genomic_DNA"/>
</dbReference>